<feature type="transmembrane region" description="Helical" evidence="1">
    <location>
        <begin position="153"/>
        <end position="175"/>
    </location>
</feature>
<dbReference type="InterPro" id="IPR008537">
    <property type="entry name" value="DUF819"/>
</dbReference>
<dbReference type="KEGG" id="nwr:E3U44_11805"/>
<accession>A0A4P7C0G8</accession>
<evidence type="ECO:0000313" key="3">
    <source>
        <dbReference type="Proteomes" id="UP000294325"/>
    </source>
</evidence>
<feature type="transmembrane region" description="Helical" evidence="1">
    <location>
        <begin position="122"/>
        <end position="141"/>
    </location>
</feature>
<feature type="transmembrane region" description="Helical" evidence="1">
    <location>
        <begin position="297"/>
        <end position="317"/>
    </location>
</feature>
<organism evidence="2 3">
    <name type="scientific">Nitrosococcus wardiae</name>
    <dbReference type="NCBI Taxonomy" id="1814290"/>
    <lineage>
        <taxon>Bacteria</taxon>
        <taxon>Pseudomonadati</taxon>
        <taxon>Pseudomonadota</taxon>
        <taxon>Gammaproteobacteria</taxon>
        <taxon>Chromatiales</taxon>
        <taxon>Chromatiaceae</taxon>
        <taxon>Nitrosococcus</taxon>
    </lineage>
</organism>
<gene>
    <name evidence="2" type="ORF">E3U44_11805</name>
</gene>
<keyword evidence="1" id="KW-1133">Transmembrane helix</keyword>
<feature type="transmembrane region" description="Helical" evidence="1">
    <location>
        <begin position="239"/>
        <end position="258"/>
    </location>
</feature>
<dbReference type="PANTHER" id="PTHR34289">
    <property type="entry name" value="PROTEIN, PUTATIVE (DUF819)-RELATED"/>
    <property type="match status" value="1"/>
</dbReference>
<feature type="transmembrane region" description="Helical" evidence="1">
    <location>
        <begin position="95"/>
        <end position="116"/>
    </location>
</feature>
<feature type="transmembrane region" description="Helical" evidence="1">
    <location>
        <begin position="39"/>
        <end position="59"/>
    </location>
</feature>
<feature type="transmembrane region" description="Helical" evidence="1">
    <location>
        <begin position="270"/>
        <end position="290"/>
    </location>
</feature>
<dbReference type="OrthoDB" id="653763at2"/>
<feature type="transmembrane region" description="Helical" evidence="1">
    <location>
        <begin position="65"/>
        <end position="83"/>
    </location>
</feature>
<keyword evidence="3" id="KW-1185">Reference proteome</keyword>
<name>A0A4P7C0G8_9GAMM</name>
<proteinExistence type="predicted"/>
<protein>
    <submittedName>
        <fullName evidence="2">DUF819 family protein</fullName>
    </submittedName>
</protein>
<dbReference type="RefSeq" id="WP_134358385.1">
    <property type="nucleotide sequence ID" value="NZ_CP038033.1"/>
</dbReference>
<reference evidence="2 3" key="1">
    <citation type="submission" date="2019-03" db="EMBL/GenBank/DDBJ databases">
        <title>The genome sequence of Nitrosococcus wardiae strain D1FHST reveals the archetypal metabolic capacity of ammonia-oxidizing Gammaproteobacteria.</title>
        <authorList>
            <person name="Wang L."/>
            <person name="Lim C.K."/>
            <person name="Hanson T.E."/>
            <person name="Dang H."/>
            <person name="Klotz M.G."/>
        </authorList>
    </citation>
    <scope>NUCLEOTIDE SEQUENCE [LARGE SCALE GENOMIC DNA]</scope>
    <source>
        <strain evidence="2 3">D1FHS</strain>
    </source>
</reference>
<sequence length="381" mass="39733">MDALITADNTWTLWAILLTAAALGTWGERTALGARFSGAVITLLTTFALSNLGVIPAAAPVYDTVWTYLVPLAIPLLLFSADLRRIVHESGATLMAFALGALGTVMGTVAAFYLIPLGEQDWQLAAIFSATYIGGSMNYMGAAEAVGLRTGDLLTAGIAADNLMMTLYFLLLFTLPSLPWLQTWYPTPLLRDTPSLDGALTLEPPPTPHLHLSSLLTGLALSSLICAISFALEAELDCSGSGILILTALTITLATLLPRQMAKLEGAHEVGLILMQVFFAAIGASANITVVLTVGPVLFGFAGLILAIHLMTLLIGGKLFKLSLPEMVVASNANMGGPTTAAAMAAARRWDSLVIPAILCGTLGYATATFIGVALGSGLKS</sequence>
<evidence type="ECO:0000256" key="1">
    <source>
        <dbReference type="SAM" id="Phobius"/>
    </source>
</evidence>
<keyword evidence="1" id="KW-0472">Membrane</keyword>
<dbReference type="PANTHER" id="PTHR34289:SF8">
    <property type="entry name" value="DUF819 DOMAIN-CONTAINING PROTEIN"/>
    <property type="match status" value="1"/>
</dbReference>
<feature type="transmembrane region" description="Helical" evidence="1">
    <location>
        <begin position="12"/>
        <end position="27"/>
    </location>
</feature>
<dbReference type="EMBL" id="CP038033">
    <property type="protein sequence ID" value="QBQ55117.1"/>
    <property type="molecule type" value="Genomic_DNA"/>
</dbReference>
<dbReference type="Pfam" id="PF05684">
    <property type="entry name" value="DUF819"/>
    <property type="match status" value="1"/>
</dbReference>
<feature type="transmembrane region" description="Helical" evidence="1">
    <location>
        <begin position="353"/>
        <end position="375"/>
    </location>
</feature>
<dbReference type="AlphaFoldDB" id="A0A4P7C0G8"/>
<dbReference type="Proteomes" id="UP000294325">
    <property type="component" value="Chromosome"/>
</dbReference>
<feature type="transmembrane region" description="Helical" evidence="1">
    <location>
        <begin position="210"/>
        <end position="232"/>
    </location>
</feature>
<keyword evidence="1" id="KW-0812">Transmembrane</keyword>
<evidence type="ECO:0000313" key="2">
    <source>
        <dbReference type="EMBL" id="QBQ55117.1"/>
    </source>
</evidence>